<dbReference type="RefSeq" id="WP_221030617.1">
    <property type="nucleotide sequence ID" value="NZ_CP139781.1"/>
</dbReference>
<sequence length="178" mass="18981">MPPRAELRRAFSLAEVLVGLTLSSLLLLGAVTTYFHLTRSGFRLSNYADIETAARSTLLQFGEDCRAATGANWSDANTLNLATDSGTVTYAFDSGTDSLTRTAAGSADVVARDLNTFSFRAFDINASEINLSANPAAAGGPVKMIQLELGFHANTVDNSNTSQRVASARFVLRNKKVV</sequence>
<evidence type="ECO:0000256" key="1">
    <source>
        <dbReference type="SAM" id="Phobius"/>
    </source>
</evidence>
<accession>A0ABZ1C5I6</accession>
<protein>
    <recommendedName>
        <fullName evidence="4">Prepilin-type N-terminal cleavage/methylation domain-containing protein</fullName>
    </recommendedName>
</protein>
<proteinExistence type="predicted"/>
<evidence type="ECO:0000313" key="3">
    <source>
        <dbReference type="Proteomes" id="UP000738431"/>
    </source>
</evidence>
<name>A0ABZ1C5I6_9BACT</name>
<gene>
    <name evidence="2" type="ORF">K1X11_018365</name>
</gene>
<evidence type="ECO:0008006" key="4">
    <source>
        <dbReference type="Google" id="ProtNLM"/>
    </source>
</evidence>
<dbReference type="EMBL" id="CP139781">
    <property type="protein sequence ID" value="WRQ86781.1"/>
    <property type="molecule type" value="Genomic_DNA"/>
</dbReference>
<evidence type="ECO:0000313" key="2">
    <source>
        <dbReference type="EMBL" id="WRQ86781.1"/>
    </source>
</evidence>
<reference evidence="2 3" key="1">
    <citation type="submission" date="2023-12" db="EMBL/GenBank/DDBJ databases">
        <title>Description of an unclassified Opitutus bacterium of Verrucomicrobiota.</title>
        <authorList>
            <person name="Zhang D.-F."/>
        </authorList>
    </citation>
    <scope>NUCLEOTIDE SEQUENCE [LARGE SCALE GENOMIC DNA]</scope>
    <source>
        <strain evidence="2 3">WL0086</strain>
    </source>
</reference>
<keyword evidence="1" id="KW-0812">Transmembrane</keyword>
<keyword evidence="1" id="KW-0472">Membrane</keyword>
<keyword evidence="1" id="KW-1133">Transmembrane helix</keyword>
<feature type="transmembrane region" description="Helical" evidence="1">
    <location>
        <begin position="12"/>
        <end position="37"/>
    </location>
</feature>
<organism evidence="2 3">
    <name type="scientific">Actomonas aquatica</name>
    <dbReference type="NCBI Taxonomy" id="2866162"/>
    <lineage>
        <taxon>Bacteria</taxon>
        <taxon>Pseudomonadati</taxon>
        <taxon>Verrucomicrobiota</taxon>
        <taxon>Opitutia</taxon>
        <taxon>Opitutales</taxon>
        <taxon>Opitutaceae</taxon>
        <taxon>Actomonas</taxon>
    </lineage>
</organism>
<keyword evidence="3" id="KW-1185">Reference proteome</keyword>
<dbReference type="Proteomes" id="UP000738431">
    <property type="component" value="Chromosome"/>
</dbReference>